<evidence type="ECO:0000256" key="2">
    <source>
        <dbReference type="ARBA" id="ARBA00023125"/>
    </source>
</evidence>
<evidence type="ECO:0000313" key="5">
    <source>
        <dbReference type="EMBL" id="PTQ57116.1"/>
    </source>
</evidence>
<dbReference type="EMBL" id="PEBX01000012">
    <property type="protein sequence ID" value="PTQ57116.1"/>
    <property type="molecule type" value="Genomic_DNA"/>
</dbReference>
<dbReference type="InterPro" id="IPR002577">
    <property type="entry name" value="HTH_HxlR"/>
</dbReference>
<dbReference type="Pfam" id="PF01638">
    <property type="entry name" value="HxlR"/>
    <property type="match status" value="1"/>
</dbReference>
<accession>A0A2R6Y352</accession>
<feature type="domain" description="HTH hxlR-type" evidence="4">
    <location>
        <begin position="7"/>
        <end position="106"/>
    </location>
</feature>
<evidence type="ECO:0000256" key="3">
    <source>
        <dbReference type="ARBA" id="ARBA00023163"/>
    </source>
</evidence>
<dbReference type="GO" id="GO:0003677">
    <property type="term" value="F:DNA binding"/>
    <property type="evidence" value="ECO:0007669"/>
    <property type="project" value="UniProtKB-KW"/>
</dbReference>
<evidence type="ECO:0000256" key="1">
    <source>
        <dbReference type="ARBA" id="ARBA00023015"/>
    </source>
</evidence>
<comment type="caution">
    <text evidence="5">The sequence shown here is derived from an EMBL/GenBank/DDBJ whole genome shotgun (WGS) entry which is preliminary data.</text>
</comment>
<gene>
    <name evidence="5" type="ORF">BSOLF_2148</name>
</gene>
<keyword evidence="2" id="KW-0238">DNA-binding</keyword>
<name>A0A2R6Y352_9BACL</name>
<dbReference type="PANTHER" id="PTHR33204:SF37">
    <property type="entry name" value="HTH-TYPE TRANSCRIPTIONAL REGULATOR YODB"/>
    <property type="match status" value="1"/>
</dbReference>
<dbReference type="SUPFAM" id="SSF46785">
    <property type="entry name" value="Winged helix' DNA-binding domain"/>
    <property type="match status" value="1"/>
</dbReference>
<evidence type="ECO:0000313" key="6">
    <source>
        <dbReference type="Proteomes" id="UP000244338"/>
    </source>
</evidence>
<dbReference type="PROSITE" id="PS51118">
    <property type="entry name" value="HTH_HXLR"/>
    <property type="match status" value="1"/>
</dbReference>
<dbReference type="AlphaFoldDB" id="A0A2R6Y352"/>
<keyword evidence="3" id="KW-0804">Transcription</keyword>
<dbReference type="PANTHER" id="PTHR33204">
    <property type="entry name" value="TRANSCRIPTIONAL REGULATOR, MARR FAMILY"/>
    <property type="match status" value="1"/>
</dbReference>
<dbReference type="InterPro" id="IPR036388">
    <property type="entry name" value="WH-like_DNA-bd_sf"/>
</dbReference>
<sequence>MVDRNMCPKFEAASELLGKKWTGLILYTLLSGPKRFKDIKATIPQMSDKMLSDRMKELEYEGIVERHVYPETPVRIEYTLTAKGKSLKPVIDAIQAWADQWIEVPLGVSQQ</sequence>
<dbReference type="Proteomes" id="UP000244338">
    <property type="component" value="Unassembled WGS sequence"/>
</dbReference>
<dbReference type="Gene3D" id="1.10.10.10">
    <property type="entry name" value="Winged helix-like DNA-binding domain superfamily/Winged helix DNA-binding domain"/>
    <property type="match status" value="1"/>
</dbReference>
<protein>
    <submittedName>
        <fullName evidence="5">Transcriptional regulator, HxlR family</fullName>
    </submittedName>
</protein>
<dbReference type="InterPro" id="IPR036390">
    <property type="entry name" value="WH_DNA-bd_sf"/>
</dbReference>
<organism evidence="5 6">
    <name type="scientific">Candidatus Carbonibacillus altaicus</name>
    <dbReference type="NCBI Taxonomy" id="2163959"/>
    <lineage>
        <taxon>Bacteria</taxon>
        <taxon>Bacillati</taxon>
        <taxon>Bacillota</taxon>
        <taxon>Bacilli</taxon>
        <taxon>Bacillales</taxon>
        <taxon>Candidatus Carbonibacillus</taxon>
    </lineage>
</organism>
<keyword evidence="1" id="KW-0805">Transcription regulation</keyword>
<proteinExistence type="predicted"/>
<evidence type="ECO:0000259" key="4">
    <source>
        <dbReference type="PROSITE" id="PS51118"/>
    </source>
</evidence>
<reference evidence="6" key="1">
    <citation type="journal article" date="2018" name="Sci. Rep.">
        <title>Lignite coal burning seam in the remote Altai Mountains harbors a hydrogen-driven thermophilic microbial community.</title>
        <authorList>
            <person name="Kadnikov V.V."/>
            <person name="Mardanov A.V."/>
            <person name="Ivasenko D.A."/>
            <person name="Antsiferov D.V."/>
            <person name="Beletsky A.V."/>
            <person name="Karnachuk O.V."/>
            <person name="Ravin N.V."/>
        </authorList>
    </citation>
    <scope>NUCLEOTIDE SEQUENCE [LARGE SCALE GENOMIC DNA]</scope>
</reference>